<evidence type="ECO:0000256" key="1">
    <source>
        <dbReference type="SAM" id="Coils"/>
    </source>
</evidence>
<protein>
    <recommendedName>
        <fullName evidence="6">Lipase modulator</fullName>
    </recommendedName>
</protein>
<feature type="chain" id="PRO_5017383894" description="Lipase modulator" evidence="3">
    <location>
        <begin position="21"/>
        <end position="212"/>
    </location>
</feature>
<evidence type="ECO:0000313" key="5">
    <source>
        <dbReference type="Proteomes" id="UP000265836"/>
    </source>
</evidence>
<feature type="coiled-coil region" evidence="1">
    <location>
        <begin position="93"/>
        <end position="120"/>
    </location>
</feature>
<comment type="caution">
    <text evidence="4">The sequence shown here is derived from an EMBL/GenBank/DDBJ whole genome shotgun (WGS) entry which is preliminary data.</text>
</comment>
<dbReference type="Proteomes" id="UP000265836">
    <property type="component" value="Unassembled WGS sequence"/>
</dbReference>
<proteinExistence type="predicted"/>
<organism evidence="4 5">
    <name type="scientific">Ectopseudomonas oleovorans</name>
    <name type="common">Pseudomonas oleovorans</name>
    <dbReference type="NCBI Taxonomy" id="301"/>
    <lineage>
        <taxon>Bacteria</taxon>
        <taxon>Pseudomonadati</taxon>
        <taxon>Pseudomonadota</taxon>
        <taxon>Gammaproteobacteria</taxon>
        <taxon>Pseudomonadales</taxon>
        <taxon>Pseudomonadaceae</taxon>
        <taxon>Ectopseudomonas</taxon>
    </lineage>
</organism>
<dbReference type="EMBL" id="QXDA01000001">
    <property type="protein sequence ID" value="RIA36054.1"/>
    <property type="molecule type" value="Genomic_DNA"/>
</dbReference>
<gene>
    <name evidence="4" type="ORF">DFO61_0515</name>
</gene>
<evidence type="ECO:0000313" key="4">
    <source>
        <dbReference type="EMBL" id="RIA36054.1"/>
    </source>
</evidence>
<evidence type="ECO:0000256" key="3">
    <source>
        <dbReference type="SAM" id="SignalP"/>
    </source>
</evidence>
<name>A0A397NQW9_ECTOL</name>
<feature type="region of interest" description="Disordered" evidence="2">
    <location>
        <begin position="26"/>
        <end position="63"/>
    </location>
</feature>
<feature type="compositionally biased region" description="Low complexity" evidence="2">
    <location>
        <begin position="26"/>
        <end position="44"/>
    </location>
</feature>
<dbReference type="AlphaFoldDB" id="A0A397NQW9"/>
<feature type="signal peptide" evidence="3">
    <location>
        <begin position="1"/>
        <end position="20"/>
    </location>
</feature>
<sequence length="212" mass="24142">MRTKPLLFGAALLLSTLALTWHWSRPATESTEPPATIEAPTPHAADSDEPDPMAANSEQQQLLNSPQARDLEQRLAFHNQYRSFVQQAGQPEHATRRSEAERLSKRIDALEAQGELALSEALLMQLGLIRATESDEATQKMQAQRLIERYQQISAEREARLAAQPDPNFEKYKAEEKRIVEEVLALQSIPDGLSRDEYLRRRLQEARERSFQ</sequence>
<accession>A0A397NQW9</accession>
<evidence type="ECO:0000256" key="2">
    <source>
        <dbReference type="SAM" id="MobiDB-lite"/>
    </source>
</evidence>
<reference evidence="4 5" key="1">
    <citation type="submission" date="2018-08" db="EMBL/GenBank/DDBJ databases">
        <title>Genome sequencing of rice bacterial endophytes.</title>
        <authorList>
            <person name="Venturi V."/>
        </authorList>
    </citation>
    <scope>NUCLEOTIDE SEQUENCE [LARGE SCALE GENOMIC DNA]</scope>
    <source>
        <strain evidence="4 5">E1205</strain>
    </source>
</reference>
<keyword evidence="1" id="KW-0175">Coiled coil</keyword>
<keyword evidence="3" id="KW-0732">Signal</keyword>
<evidence type="ECO:0008006" key="6">
    <source>
        <dbReference type="Google" id="ProtNLM"/>
    </source>
</evidence>